<organism evidence="3 4">
    <name type="scientific">Phytophthora rubi</name>
    <dbReference type="NCBI Taxonomy" id="129364"/>
    <lineage>
        <taxon>Eukaryota</taxon>
        <taxon>Sar</taxon>
        <taxon>Stramenopiles</taxon>
        <taxon>Oomycota</taxon>
        <taxon>Peronosporomycetes</taxon>
        <taxon>Peronosporales</taxon>
        <taxon>Peronosporaceae</taxon>
        <taxon>Phytophthora</taxon>
    </lineage>
</organism>
<protein>
    <submittedName>
        <fullName evidence="3">Uncharacterized protein</fullName>
    </submittedName>
</protein>
<feature type="compositionally biased region" description="Low complexity" evidence="1">
    <location>
        <begin position="333"/>
        <end position="345"/>
    </location>
</feature>
<feature type="transmembrane region" description="Helical" evidence="2">
    <location>
        <begin position="189"/>
        <end position="209"/>
    </location>
</feature>
<comment type="caution">
    <text evidence="3">The sequence shown here is derived from an EMBL/GenBank/DDBJ whole genome shotgun (WGS) entry which is preliminary data.</text>
</comment>
<feature type="transmembrane region" description="Helical" evidence="2">
    <location>
        <begin position="157"/>
        <end position="177"/>
    </location>
</feature>
<feature type="compositionally biased region" description="Basic and acidic residues" evidence="1">
    <location>
        <begin position="354"/>
        <end position="367"/>
    </location>
</feature>
<feature type="compositionally biased region" description="Basic residues" evidence="1">
    <location>
        <begin position="416"/>
        <end position="428"/>
    </location>
</feature>
<feature type="transmembrane region" description="Helical" evidence="2">
    <location>
        <begin position="552"/>
        <end position="573"/>
    </location>
</feature>
<gene>
    <name evidence="3" type="ORF">PR003_g15063</name>
</gene>
<feature type="transmembrane region" description="Helical" evidence="2">
    <location>
        <begin position="519"/>
        <end position="540"/>
    </location>
</feature>
<evidence type="ECO:0000256" key="2">
    <source>
        <dbReference type="SAM" id="Phobius"/>
    </source>
</evidence>
<proteinExistence type="predicted"/>
<keyword evidence="2" id="KW-0812">Transmembrane</keyword>
<keyword evidence="2" id="KW-0472">Membrane</keyword>
<dbReference type="AlphaFoldDB" id="A0A6A4F2B8"/>
<keyword evidence="4" id="KW-1185">Reference proteome</keyword>
<evidence type="ECO:0000313" key="4">
    <source>
        <dbReference type="Proteomes" id="UP000434957"/>
    </source>
</evidence>
<feature type="transmembrane region" description="Helical" evidence="2">
    <location>
        <begin position="585"/>
        <end position="607"/>
    </location>
</feature>
<feature type="compositionally biased region" description="Basic and acidic residues" evidence="1">
    <location>
        <begin position="322"/>
        <end position="331"/>
    </location>
</feature>
<feature type="transmembrane region" description="Helical" evidence="2">
    <location>
        <begin position="53"/>
        <end position="77"/>
    </location>
</feature>
<sequence>MSPARHAAITNKLTAWLGWLQDFKKEQRYIGRYSVEKLYAFHDYQENTRICRVIAVIVLTPLPTILVLCGLDCIPLPDPRGGAKRNTTTFLRSILSHAFMTYACLLCAKQAGGLTERNTKYTHGKVALISVCIAVVLEAFWLIWAFEWRYPIPCREFIGVTPWTIITVLFNYIFAKADLTRVWRRLKQYIPVVSAQIVVFYVLLVLSIGFAVVPWWAQIAMIFLFPLIKLCVKRALWKYARNLHDLSADVTICMVEISGSLYQTVCMNYVHSKLMVILLMALDLVQVTHETHLYIRHDYILDSKSTLQTAVGIIESALGSDARVDSDDKGQPRSSGSRSEGSRSGNPAQVQPVKAREPVRNATHRPESIKGSFSYVVARILSKGTHWHRRRRSQSSRSERYTVEPDASDASSVRPGTRRKSMHARKKPFKRFSSRAVLPALGANKSDMLSPRTNREEDSDDERLFKHRGVEMHGASSVSVDGIFIHRREQARILEQTLQLLFGAEVLLFVEYVEMFVPVLYYALIGGLWNLPNATYNVILMNMSYDTMVREVVTSLGYGSLEVVSFVLVYFFLKKRYGISALYQLAFLLESYAMTLQGKLVATFIIIMNSTTIHQGIDPTFKFDWDALLKTPNPYRDE</sequence>
<dbReference type="EMBL" id="QXFT01001024">
    <property type="protein sequence ID" value="KAE9331317.1"/>
    <property type="molecule type" value="Genomic_DNA"/>
</dbReference>
<reference evidence="3 4" key="1">
    <citation type="submission" date="2018-08" db="EMBL/GenBank/DDBJ databases">
        <title>Genomic investigation of the strawberry pathogen Phytophthora fragariae indicates pathogenicity is determined by transcriptional variation in three key races.</title>
        <authorList>
            <person name="Adams T.M."/>
            <person name="Armitage A.D."/>
            <person name="Sobczyk M.K."/>
            <person name="Bates H.J."/>
            <person name="Dunwell J.M."/>
            <person name="Nellist C.F."/>
            <person name="Harrison R.J."/>
        </authorList>
    </citation>
    <scope>NUCLEOTIDE SEQUENCE [LARGE SCALE GENOMIC DNA]</scope>
    <source>
        <strain evidence="3 4">SCRP333</strain>
    </source>
</reference>
<feature type="region of interest" description="Disordered" evidence="1">
    <location>
        <begin position="322"/>
        <end position="367"/>
    </location>
</feature>
<accession>A0A6A4F2B8</accession>
<dbReference type="Proteomes" id="UP000434957">
    <property type="component" value="Unassembled WGS sequence"/>
</dbReference>
<keyword evidence="2" id="KW-1133">Transmembrane helix</keyword>
<feature type="transmembrane region" description="Helical" evidence="2">
    <location>
        <begin position="126"/>
        <end position="145"/>
    </location>
</feature>
<evidence type="ECO:0000256" key="1">
    <source>
        <dbReference type="SAM" id="MobiDB-lite"/>
    </source>
</evidence>
<feature type="transmembrane region" description="Helical" evidence="2">
    <location>
        <begin position="89"/>
        <end position="106"/>
    </location>
</feature>
<evidence type="ECO:0000313" key="3">
    <source>
        <dbReference type="EMBL" id="KAE9331317.1"/>
    </source>
</evidence>
<feature type="region of interest" description="Disordered" evidence="1">
    <location>
        <begin position="386"/>
        <end position="428"/>
    </location>
</feature>
<name>A0A6A4F2B8_9STRA</name>